<comment type="similarity">
    <text evidence="6">Belongs to the glycosyltransferase 2 family. GalNAc-T subfamily.</text>
</comment>
<keyword evidence="4 6" id="KW-1015">Disulfide bond</keyword>
<dbReference type="SMART" id="SM00458">
    <property type="entry name" value="RICIN"/>
    <property type="match status" value="1"/>
</dbReference>
<keyword evidence="6" id="KW-0464">Manganese</keyword>
<keyword evidence="6" id="KW-0808">Transferase</keyword>
<dbReference type="GO" id="GO:0004653">
    <property type="term" value="F:polypeptide N-acetylgalactosaminyltransferase activity"/>
    <property type="evidence" value="ECO:0007669"/>
    <property type="project" value="TreeGrafter"/>
</dbReference>
<dbReference type="InterPro" id="IPR035992">
    <property type="entry name" value="Ricin_B-like_lectins"/>
</dbReference>
<accession>A0A9N9S0T8</accession>
<dbReference type="Gene3D" id="2.80.10.50">
    <property type="match status" value="1"/>
</dbReference>
<keyword evidence="6" id="KW-1133">Transmembrane helix</keyword>
<evidence type="ECO:0000256" key="4">
    <source>
        <dbReference type="ARBA" id="ARBA00023157"/>
    </source>
</evidence>
<keyword evidence="2 6" id="KW-0430">Lectin</keyword>
<dbReference type="SUPFAM" id="SSF50370">
    <property type="entry name" value="Ricin B-like lectins"/>
    <property type="match status" value="1"/>
</dbReference>
<dbReference type="InterPro" id="IPR029044">
    <property type="entry name" value="Nucleotide-diphossugar_trans"/>
</dbReference>
<dbReference type="GO" id="GO:0000139">
    <property type="term" value="C:Golgi membrane"/>
    <property type="evidence" value="ECO:0007669"/>
    <property type="project" value="UniProtKB-SubCell"/>
</dbReference>
<reference evidence="8" key="1">
    <citation type="submission" date="2022-01" db="EMBL/GenBank/DDBJ databases">
        <authorList>
            <person name="King R."/>
        </authorList>
    </citation>
    <scope>NUCLEOTIDE SEQUENCE</scope>
</reference>
<evidence type="ECO:0000256" key="3">
    <source>
        <dbReference type="ARBA" id="ARBA00023034"/>
    </source>
</evidence>
<dbReference type="GO" id="GO:0006493">
    <property type="term" value="P:protein O-linked glycosylation"/>
    <property type="evidence" value="ECO:0007669"/>
    <property type="project" value="TreeGrafter"/>
</dbReference>
<evidence type="ECO:0000259" key="7">
    <source>
        <dbReference type="SMART" id="SM00458"/>
    </source>
</evidence>
<evidence type="ECO:0000256" key="6">
    <source>
        <dbReference type="RuleBase" id="RU361242"/>
    </source>
</evidence>
<dbReference type="GO" id="GO:0030246">
    <property type="term" value="F:carbohydrate binding"/>
    <property type="evidence" value="ECO:0007669"/>
    <property type="project" value="UniProtKB-KW"/>
</dbReference>
<dbReference type="Pfam" id="PF00535">
    <property type="entry name" value="Glycos_transf_2"/>
    <property type="match status" value="1"/>
</dbReference>
<dbReference type="EC" id="2.4.1.-" evidence="6"/>
<dbReference type="AlphaFoldDB" id="A0A9N9S0T8"/>
<feature type="domain" description="Ricin B lectin" evidence="7">
    <location>
        <begin position="471"/>
        <end position="602"/>
    </location>
</feature>
<dbReference type="PROSITE" id="PS50231">
    <property type="entry name" value="RICIN_B_LECTIN"/>
    <property type="match status" value="1"/>
</dbReference>
<sequence>MVLGLILIRFDFFCRQIKRKRSLFYKCVTWSIIAFIMLIVGIYKFIATSNDPMAIDKTYIYIEPFSSYFRRKNHTQILHDWNDYELIRRDEKRIGYGEHGTDTYVDGQDPKLEEMLVRENGHNVLVSDMIALDRSIPDFRNDACQKKKNLKDLPKVSIIIPFYDEHISTLLRTLHSIINRTPRELLKEIILVNDLSRKHYEKLENHIAVKGWAGLVKMIEMEEHSGVIWSRLAGARLASADVLLFMDCHVEVGYNYLPPLLEPIAKNYRMVTIPTLDIIDKNNYEILPLDPARTVFDWHFHAQRIPLNARDTEMKPDEPYFTPVIYGSTYAISQKFFWELKPDFELITQGADFIEMSFKINLCGGMTLEHPCSRIAHLYRRFPHEKHFNEIDFKASNNKRVAEIWLEEYKEALYSRHPERYNRIRVDEEDIIEQLRLKKSLNCLPISYFFERLAPDMLERYPIHEYQHFASGGIRLFEKNDTCLEISGDSDYGESSRLEIQKCDPNIVHPHEYQYFILRHFRDIQIRGRSDCIQNARRGNGFTYAHCHYKQGNQYFRYDIETMQIFWGPKRNNLCLDADFETKQVIASKCDKHNKHQKFVFGKVNLAMLKSWLEYGANILDDKEVKDLKE</sequence>
<comment type="subcellular location">
    <subcellularLocation>
        <location evidence="1 6">Golgi apparatus membrane</location>
        <topology evidence="1 6">Single-pass type II membrane protein</topology>
    </subcellularLocation>
</comment>
<evidence type="ECO:0000313" key="9">
    <source>
        <dbReference type="Proteomes" id="UP001153620"/>
    </source>
</evidence>
<organism evidence="8 9">
    <name type="scientific">Chironomus riparius</name>
    <dbReference type="NCBI Taxonomy" id="315576"/>
    <lineage>
        <taxon>Eukaryota</taxon>
        <taxon>Metazoa</taxon>
        <taxon>Ecdysozoa</taxon>
        <taxon>Arthropoda</taxon>
        <taxon>Hexapoda</taxon>
        <taxon>Insecta</taxon>
        <taxon>Pterygota</taxon>
        <taxon>Neoptera</taxon>
        <taxon>Endopterygota</taxon>
        <taxon>Diptera</taxon>
        <taxon>Nematocera</taxon>
        <taxon>Chironomoidea</taxon>
        <taxon>Chironomidae</taxon>
        <taxon>Chironominae</taxon>
        <taxon>Chironomus</taxon>
    </lineage>
</organism>
<dbReference type="Proteomes" id="UP001153620">
    <property type="component" value="Chromosome 3"/>
</dbReference>
<keyword evidence="3 6" id="KW-0333">Golgi apparatus</keyword>
<dbReference type="PANTHER" id="PTHR11675">
    <property type="entry name" value="N-ACETYLGALACTOSAMINYLTRANSFERASE"/>
    <property type="match status" value="1"/>
</dbReference>
<dbReference type="EMBL" id="OU895879">
    <property type="protein sequence ID" value="CAG9806485.1"/>
    <property type="molecule type" value="Genomic_DNA"/>
</dbReference>
<dbReference type="OrthoDB" id="10307672at2759"/>
<evidence type="ECO:0000313" key="8">
    <source>
        <dbReference type="EMBL" id="CAG9806485.1"/>
    </source>
</evidence>
<dbReference type="InterPro" id="IPR000772">
    <property type="entry name" value="Ricin_B_lectin"/>
</dbReference>
<proteinExistence type="inferred from homology"/>
<keyword evidence="6" id="KW-0812">Transmembrane</keyword>
<gene>
    <name evidence="8" type="ORF">CHIRRI_LOCUS9341</name>
</gene>
<keyword evidence="6" id="KW-0472">Membrane</keyword>
<name>A0A9N9S0T8_9DIPT</name>
<feature type="transmembrane region" description="Helical" evidence="6">
    <location>
        <begin position="23"/>
        <end position="46"/>
    </location>
</feature>
<evidence type="ECO:0000256" key="5">
    <source>
        <dbReference type="ARBA" id="ARBA00023180"/>
    </source>
</evidence>
<reference evidence="8" key="2">
    <citation type="submission" date="2022-10" db="EMBL/GenBank/DDBJ databases">
        <authorList>
            <consortium name="ENA_rothamsted_submissions"/>
            <consortium name="culmorum"/>
            <person name="King R."/>
        </authorList>
    </citation>
    <scope>NUCLEOTIDE SEQUENCE</scope>
</reference>
<dbReference type="InterPro" id="IPR001173">
    <property type="entry name" value="Glyco_trans_2-like"/>
</dbReference>
<evidence type="ECO:0000256" key="2">
    <source>
        <dbReference type="ARBA" id="ARBA00022734"/>
    </source>
</evidence>
<evidence type="ECO:0000256" key="1">
    <source>
        <dbReference type="ARBA" id="ARBA00004323"/>
    </source>
</evidence>
<keyword evidence="9" id="KW-1185">Reference proteome</keyword>
<keyword evidence="6" id="KW-0328">Glycosyltransferase</keyword>
<dbReference type="SUPFAM" id="SSF53448">
    <property type="entry name" value="Nucleotide-diphospho-sugar transferases"/>
    <property type="match status" value="1"/>
</dbReference>
<comment type="pathway">
    <text evidence="6">Protein modification; protein glycosylation.</text>
</comment>
<comment type="cofactor">
    <cofactor evidence="6">
        <name>Mn(2+)</name>
        <dbReference type="ChEBI" id="CHEBI:29035"/>
    </cofactor>
</comment>
<keyword evidence="5" id="KW-0325">Glycoprotein</keyword>
<protein>
    <recommendedName>
        <fullName evidence="6">Polypeptide N-acetylgalactosaminyltransferase</fullName>
        <ecNumber evidence="6">2.4.1.-</ecNumber>
    </recommendedName>
    <alternativeName>
        <fullName evidence="6">Protein-UDP acetylgalactosaminyltransferase</fullName>
    </alternativeName>
</protein>
<dbReference type="Gene3D" id="3.90.550.10">
    <property type="entry name" value="Spore Coat Polysaccharide Biosynthesis Protein SpsA, Chain A"/>
    <property type="match status" value="1"/>
</dbReference>
<dbReference type="Pfam" id="PF00652">
    <property type="entry name" value="Ricin_B_lectin"/>
    <property type="match status" value="1"/>
</dbReference>
<dbReference type="PANTHER" id="PTHR11675:SF134">
    <property type="entry name" value="N-ACETYLGALACTOSAMINYLTRANSFERASE 4-RELATED"/>
    <property type="match status" value="1"/>
</dbReference>